<organism evidence="1 3">
    <name type="scientific">Dialister succinatiphilus YIT 11850</name>
    <dbReference type="NCBI Taxonomy" id="742743"/>
    <lineage>
        <taxon>Bacteria</taxon>
        <taxon>Bacillati</taxon>
        <taxon>Bacillota</taxon>
        <taxon>Negativicutes</taxon>
        <taxon>Veillonellales</taxon>
        <taxon>Veillonellaceae</taxon>
        <taxon>Dialister</taxon>
    </lineage>
</organism>
<evidence type="ECO:0000313" key="2">
    <source>
        <dbReference type="EMBL" id="EHO61934.1"/>
    </source>
</evidence>
<gene>
    <name evidence="2" type="ORF">HMPREF9453_02142</name>
    <name evidence="1" type="ORF">HMPREF9453_02147</name>
</gene>
<accession>H1D3F9</accession>
<reference evidence="1 3" key="1">
    <citation type="submission" date="2011-11" db="EMBL/GenBank/DDBJ databases">
        <title>The Genome Sequence of Dialister succinatiphilus YIT 11850.</title>
        <authorList>
            <consortium name="The Broad Institute Genome Sequencing Platform"/>
            <person name="Earl A."/>
            <person name="Ward D."/>
            <person name="Feldgarden M."/>
            <person name="Gevers D."/>
            <person name="Morotomi M."/>
            <person name="Young S.K."/>
            <person name="Zeng Q."/>
            <person name="Gargeya S."/>
            <person name="Fitzgerald M."/>
            <person name="Haas B."/>
            <person name="Abouelleil A."/>
            <person name="Alvarado L."/>
            <person name="Arachchi H.M."/>
            <person name="Berlin A."/>
            <person name="Brown A."/>
            <person name="Chapman S.B."/>
            <person name="Dunbar C."/>
            <person name="Gearin G."/>
            <person name="Goldberg J."/>
            <person name="Griggs A."/>
            <person name="Gujja S."/>
            <person name="Heiman D."/>
            <person name="Howarth C."/>
            <person name="Lui A."/>
            <person name="MacDonald P.J.P."/>
            <person name="Montmayeur A."/>
            <person name="Murphy C."/>
            <person name="Neiman D."/>
            <person name="Pearson M."/>
            <person name="Priest M."/>
            <person name="Roberts A."/>
            <person name="Saif S."/>
            <person name="Shea T."/>
            <person name="Sisk P."/>
            <person name="Stolte C."/>
            <person name="Sykes S."/>
            <person name="Wortman J."/>
            <person name="Nusbaum C."/>
            <person name="Birren B."/>
        </authorList>
    </citation>
    <scope>NUCLEOTIDE SEQUENCE [LARGE SCALE GENOMIC DNA]</scope>
    <source>
        <strain evidence="1 3">YIT 11850</strain>
    </source>
</reference>
<sequence>MTRGALAAIVISSGGFMRRLSRGVLFCSRLRGKSRAAGKGEANVVSQSPECLSCYMIQKANPVTLTSYGQAPLGLEGSGASRRPGSIVPVLRTERWVRPTERAGSEGSFICRCLGQRKPSNRVSLRGPPIGGQDRDGASLSVLCPVHPFPLRGTSPQGETRK</sequence>
<keyword evidence="3" id="KW-1185">Reference proteome</keyword>
<comment type="caution">
    <text evidence="1">The sequence shown here is derived from an EMBL/GenBank/DDBJ whole genome shotgun (WGS) entry which is preliminary data.</text>
</comment>
<evidence type="ECO:0000313" key="1">
    <source>
        <dbReference type="EMBL" id="EHO61933.1"/>
    </source>
</evidence>
<dbReference type="EMBL" id="ADLT01000093">
    <property type="protein sequence ID" value="EHO61934.1"/>
    <property type="molecule type" value="Genomic_DNA"/>
</dbReference>
<evidence type="ECO:0000313" key="3">
    <source>
        <dbReference type="Proteomes" id="UP000003277"/>
    </source>
</evidence>
<dbReference type="HOGENOM" id="CLU_1632753_0_0_9"/>
<dbReference type="AlphaFoldDB" id="H1D3F9"/>
<dbReference type="Proteomes" id="UP000003277">
    <property type="component" value="Unassembled WGS sequence"/>
</dbReference>
<name>H1D3F9_9FIRM</name>
<protein>
    <submittedName>
        <fullName evidence="1">Uncharacterized protein</fullName>
    </submittedName>
</protein>
<dbReference type="EMBL" id="ADLT01000094">
    <property type="protein sequence ID" value="EHO61933.1"/>
    <property type="molecule type" value="Genomic_DNA"/>
</dbReference>
<proteinExistence type="predicted"/>